<feature type="short sequence motif" description="DGA/G" evidence="2">
    <location>
        <begin position="202"/>
        <end position="204"/>
    </location>
</feature>
<proteinExistence type="predicted"/>
<feature type="short sequence motif" description="GXGXXG" evidence="2">
    <location>
        <begin position="37"/>
        <end position="42"/>
    </location>
</feature>
<dbReference type="PANTHER" id="PTHR24138:SF10">
    <property type="entry name" value="PHOSPHOLIPASE A2"/>
    <property type="match status" value="1"/>
</dbReference>
<evidence type="ECO:0000256" key="3">
    <source>
        <dbReference type="SAM" id="MobiDB-lite"/>
    </source>
</evidence>
<feature type="region of interest" description="Disordered" evidence="3">
    <location>
        <begin position="1"/>
        <end position="23"/>
    </location>
</feature>
<dbReference type="AlphaFoldDB" id="A0A5C7S8Y6"/>
<gene>
    <name evidence="5" type="ORF">E6Q80_20280</name>
</gene>
<feature type="active site" description="Nucleophile" evidence="2">
    <location>
        <position position="71"/>
    </location>
</feature>
<evidence type="ECO:0000313" key="6">
    <source>
        <dbReference type="Proteomes" id="UP000321192"/>
    </source>
</evidence>
<dbReference type="NCBIfam" id="NF041079">
    <property type="entry name" value="CBASS_lipase"/>
    <property type="match status" value="1"/>
</dbReference>
<keyword evidence="1 2" id="KW-0443">Lipid metabolism</keyword>
<evidence type="ECO:0000313" key="5">
    <source>
        <dbReference type="EMBL" id="TXH79506.1"/>
    </source>
</evidence>
<name>A0A5C7S8Y6_THASP</name>
<dbReference type="Gene3D" id="3.40.1090.10">
    <property type="entry name" value="Cytosolic phospholipase A2 catalytic domain"/>
    <property type="match status" value="1"/>
</dbReference>
<dbReference type="PROSITE" id="PS51635">
    <property type="entry name" value="PNPLA"/>
    <property type="match status" value="1"/>
</dbReference>
<dbReference type="Proteomes" id="UP000321192">
    <property type="component" value="Unassembled WGS sequence"/>
</dbReference>
<protein>
    <submittedName>
        <fullName evidence="5">Patatin</fullName>
    </submittedName>
</protein>
<sequence>MENKNDLPGLPWATQPDHSRAGVTSSAKPFHVLALSGGGFRGLYTATVLKHLEQQLGAPLARRFDLICGTSAGGLLALGLAAEIPAEQLQGMFERDGVRIFNRPTGMRRILSPFKRAKYSPDGLRAVLTEKFGERTLGDLEHRVLIPTVNYSKGSGQFFKTPHSPQFSLDYKHKLVDVGMATAAAPTYFPLHRIGEEGVYADGGLVGNSPGFFGLHEAHYALGVPRGAGNVRVLAIGTMTLGATKSGNSGLDWGILDWGAKLFSLVISAQEYSVDTMLGHLLGQDYVRIDDPATPDQSKDVAALDLVSPAAIEVLTSRGTQAARRVLGDRALDPFRNHLAASPVFFHGPNKTPENRHA</sequence>
<dbReference type="RefSeq" id="WP_276661691.1">
    <property type="nucleotide sequence ID" value="NZ_SSFD01000345.1"/>
</dbReference>
<dbReference type="PANTHER" id="PTHR24138">
    <property type="entry name" value="INTRACELLLAR PHOSPHOLIPASE A FAMILY"/>
    <property type="match status" value="1"/>
</dbReference>
<dbReference type="InterPro" id="IPR002641">
    <property type="entry name" value="PNPLA_dom"/>
</dbReference>
<organism evidence="5 6">
    <name type="scientific">Thauera aminoaromatica</name>
    <dbReference type="NCBI Taxonomy" id="164330"/>
    <lineage>
        <taxon>Bacteria</taxon>
        <taxon>Pseudomonadati</taxon>
        <taxon>Pseudomonadota</taxon>
        <taxon>Betaproteobacteria</taxon>
        <taxon>Rhodocyclales</taxon>
        <taxon>Zoogloeaceae</taxon>
        <taxon>Thauera</taxon>
    </lineage>
</organism>
<evidence type="ECO:0000259" key="4">
    <source>
        <dbReference type="PROSITE" id="PS51635"/>
    </source>
</evidence>
<dbReference type="GO" id="GO:0016042">
    <property type="term" value="P:lipid catabolic process"/>
    <property type="evidence" value="ECO:0007669"/>
    <property type="project" value="UniProtKB-UniRule"/>
</dbReference>
<feature type="domain" description="PNPLA" evidence="4">
    <location>
        <begin position="33"/>
        <end position="215"/>
    </location>
</feature>
<dbReference type="CDD" id="cd07199">
    <property type="entry name" value="Pat17_PNPLA8_PNPLA9_like"/>
    <property type="match status" value="1"/>
</dbReference>
<dbReference type="InterPro" id="IPR016035">
    <property type="entry name" value="Acyl_Trfase/lysoPLipase"/>
</dbReference>
<dbReference type="InterPro" id="IPR047156">
    <property type="entry name" value="Teg/CotR/CapV-like"/>
</dbReference>
<feature type="active site" description="Proton acceptor" evidence="2">
    <location>
        <position position="202"/>
    </location>
</feature>
<dbReference type="Pfam" id="PF01734">
    <property type="entry name" value="Patatin"/>
    <property type="match status" value="1"/>
</dbReference>
<dbReference type="EMBL" id="SSFD01000345">
    <property type="protein sequence ID" value="TXH79506.1"/>
    <property type="molecule type" value="Genomic_DNA"/>
</dbReference>
<keyword evidence="2" id="KW-0378">Hydrolase</keyword>
<comment type="caution">
    <text evidence="5">The sequence shown here is derived from an EMBL/GenBank/DDBJ whole genome shotgun (WGS) entry which is preliminary data.</text>
</comment>
<evidence type="ECO:0000256" key="1">
    <source>
        <dbReference type="ARBA" id="ARBA00023098"/>
    </source>
</evidence>
<evidence type="ECO:0000256" key="2">
    <source>
        <dbReference type="PROSITE-ProRule" id="PRU01161"/>
    </source>
</evidence>
<dbReference type="GO" id="GO:0016787">
    <property type="term" value="F:hydrolase activity"/>
    <property type="evidence" value="ECO:0007669"/>
    <property type="project" value="UniProtKB-UniRule"/>
</dbReference>
<dbReference type="SUPFAM" id="SSF52151">
    <property type="entry name" value="FabD/lysophospholipase-like"/>
    <property type="match status" value="1"/>
</dbReference>
<accession>A0A5C7S8Y6</accession>
<keyword evidence="2" id="KW-0442">Lipid degradation</keyword>
<feature type="short sequence motif" description="GXSXG" evidence="2">
    <location>
        <begin position="69"/>
        <end position="73"/>
    </location>
</feature>
<reference evidence="5 6" key="1">
    <citation type="submission" date="2018-09" db="EMBL/GenBank/DDBJ databases">
        <title>Metagenome Assembled Genomes from an Advanced Water Purification Facility.</title>
        <authorList>
            <person name="Stamps B.W."/>
            <person name="Spear J.R."/>
        </authorList>
    </citation>
    <scope>NUCLEOTIDE SEQUENCE [LARGE SCALE GENOMIC DNA]</scope>
    <source>
        <strain evidence="5">Bin_27_1</strain>
    </source>
</reference>